<name>A0A814CZR9_9BILA</name>
<evidence type="ECO:0000313" key="2">
    <source>
        <dbReference type="Proteomes" id="UP000663891"/>
    </source>
</evidence>
<dbReference type="InterPro" id="IPR011045">
    <property type="entry name" value="N2O_reductase_N"/>
</dbReference>
<dbReference type="AlphaFoldDB" id="A0A814CZR9"/>
<dbReference type="EMBL" id="CAJNON010000090">
    <property type="protein sequence ID" value="CAF0949135.1"/>
    <property type="molecule type" value="Genomic_DNA"/>
</dbReference>
<gene>
    <name evidence="1" type="ORF">VCS650_LOCUS11963</name>
</gene>
<sequence length="109" mass="12150">MFEWWKMHWTKLLYPSIWDKWKQNATTVAGGNGKGKELNQLSGPLGIFIDKKKNIFIADYANHRIVEWKYNAKEGQIIAVAVGVIKDVEKKAPAAAKGAKAVPAAKGKK</sequence>
<protein>
    <submittedName>
        <fullName evidence="1">Uncharacterized protein</fullName>
    </submittedName>
</protein>
<dbReference type="InterPro" id="IPR011042">
    <property type="entry name" value="6-blade_b-propeller_TolB-like"/>
</dbReference>
<dbReference type="Gene3D" id="2.120.10.30">
    <property type="entry name" value="TolB, C-terminal domain"/>
    <property type="match status" value="1"/>
</dbReference>
<dbReference type="Proteomes" id="UP000663891">
    <property type="component" value="Unassembled WGS sequence"/>
</dbReference>
<dbReference type="SUPFAM" id="SSF50974">
    <property type="entry name" value="Nitrous oxide reductase, N-terminal domain"/>
    <property type="match status" value="1"/>
</dbReference>
<organism evidence="1 2">
    <name type="scientific">Adineta steineri</name>
    <dbReference type="NCBI Taxonomy" id="433720"/>
    <lineage>
        <taxon>Eukaryota</taxon>
        <taxon>Metazoa</taxon>
        <taxon>Spiralia</taxon>
        <taxon>Gnathifera</taxon>
        <taxon>Rotifera</taxon>
        <taxon>Eurotatoria</taxon>
        <taxon>Bdelloidea</taxon>
        <taxon>Adinetida</taxon>
        <taxon>Adinetidae</taxon>
        <taxon>Adineta</taxon>
    </lineage>
</organism>
<reference evidence="1" key="1">
    <citation type="submission" date="2021-02" db="EMBL/GenBank/DDBJ databases">
        <authorList>
            <person name="Nowell W R."/>
        </authorList>
    </citation>
    <scope>NUCLEOTIDE SEQUENCE</scope>
</reference>
<comment type="caution">
    <text evidence="1">The sequence shown here is derived from an EMBL/GenBank/DDBJ whole genome shotgun (WGS) entry which is preliminary data.</text>
</comment>
<dbReference type="OrthoDB" id="10002341at2759"/>
<evidence type="ECO:0000313" key="1">
    <source>
        <dbReference type="EMBL" id="CAF0949135.1"/>
    </source>
</evidence>
<accession>A0A814CZR9</accession>
<proteinExistence type="predicted"/>